<proteinExistence type="predicted"/>
<reference evidence="2" key="2">
    <citation type="submission" date="2025-08" db="UniProtKB">
        <authorList>
            <consortium name="RefSeq"/>
        </authorList>
    </citation>
    <scope>IDENTIFICATION</scope>
</reference>
<dbReference type="InterPro" id="IPR043502">
    <property type="entry name" value="DNA/RNA_pol_sf"/>
</dbReference>
<evidence type="ECO:0000313" key="2">
    <source>
        <dbReference type="RefSeq" id="XP_015072475.1"/>
    </source>
</evidence>
<dbReference type="CDD" id="cd09272">
    <property type="entry name" value="RNase_HI_RT_Ty1"/>
    <property type="match status" value="1"/>
</dbReference>
<sequence>MYDESIADSSGKKLNDEFLKDPTSYQKLNGKLLYLTMTRPDIAYAIQNLRQFMHSPKKSHMEAALRVVRYLKNAPGLGIILSSEISHALTVYCDADWATCPMTKKSLSGFVVKLGDSLISWKSKKKSTISRSSAEAEYRSMASATTEMIWLIGLFAELNWKITLPVSCSVIVRQPYK</sequence>
<dbReference type="SUPFAM" id="SSF56672">
    <property type="entry name" value="DNA/RNA polymerases"/>
    <property type="match status" value="1"/>
</dbReference>
<evidence type="ECO:0000313" key="1">
    <source>
        <dbReference type="Proteomes" id="UP000694930"/>
    </source>
</evidence>
<dbReference type="Proteomes" id="UP000694930">
    <property type="component" value="Chromosome 4"/>
</dbReference>
<dbReference type="PANTHER" id="PTHR11439:SF446">
    <property type="entry name" value="REVERSE TRANSCRIPTASE TY1_COPIA-TYPE DOMAIN-CONTAINING PROTEIN"/>
    <property type="match status" value="1"/>
</dbReference>
<keyword evidence="1" id="KW-1185">Reference proteome</keyword>
<dbReference type="RefSeq" id="XP_015072475.1">
    <property type="nucleotide sequence ID" value="XM_015216989.1"/>
</dbReference>
<dbReference type="PANTHER" id="PTHR11439">
    <property type="entry name" value="GAG-POL-RELATED RETROTRANSPOSON"/>
    <property type="match status" value="1"/>
</dbReference>
<organism evidence="1 2">
    <name type="scientific">Solanum pennellii</name>
    <name type="common">Tomato</name>
    <name type="synonym">Lycopersicon pennellii</name>
    <dbReference type="NCBI Taxonomy" id="28526"/>
    <lineage>
        <taxon>Eukaryota</taxon>
        <taxon>Viridiplantae</taxon>
        <taxon>Streptophyta</taxon>
        <taxon>Embryophyta</taxon>
        <taxon>Tracheophyta</taxon>
        <taxon>Spermatophyta</taxon>
        <taxon>Magnoliopsida</taxon>
        <taxon>eudicotyledons</taxon>
        <taxon>Gunneridae</taxon>
        <taxon>Pentapetalae</taxon>
        <taxon>asterids</taxon>
        <taxon>lamiids</taxon>
        <taxon>Solanales</taxon>
        <taxon>Solanaceae</taxon>
        <taxon>Solanoideae</taxon>
        <taxon>Solaneae</taxon>
        <taxon>Solanum</taxon>
        <taxon>Solanum subgen. Lycopersicon</taxon>
    </lineage>
</organism>
<gene>
    <name evidence="2" type="primary">LOC107016555</name>
</gene>
<reference evidence="1" key="1">
    <citation type="journal article" date="2014" name="Nat. Genet.">
        <title>The genome of the stress-tolerant wild tomato species Solanum pennellii.</title>
        <authorList>
            <person name="Bolger A."/>
            <person name="Scossa F."/>
            <person name="Bolger M.E."/>
            <person name="Lanz C."/>
            <person name="Maumus F."/>
            <person name="Tohge T."/>
            <person name="Quesneville H."/>
            <person name="Alseekh S."/>
            <person name="Sorensen I."/>
            <person name="Lichtenstein G."/>
            <person name="Fich E.A."/>
            <person name="Conte M."/>
            <person name="Keller H."/>
            <person name="Schneeberger K."/>
            <person name="Schwacke R."/>
            <person name="Ofner I."/>
            <person name="Vrebalov J."/>
            <person name="Xu Y."/>
            <person name="Osorio S."/>
            <person name="Aflitos S.A."/>
            <person name="Schijlen E."/>
            <person name="Jimenez-Gomez J.M."/>
            <person name="Ryngajllo M."/>
            <person name="Kimura S."/>
            <person name="Kumar R."/>
            <person name="Koenig D."/>
            <person name="Headland L.R."/>
            <person name="Maloof J.N."/>
            <person name="Sinha N."/>
            <person name="van Ham R.C."/>
            <person name="Lankhorst R.K."/>
            <person name="Mao L."/>
            <person name="Vogel A."/>
            <person name="Arsova B."/>
            <person name="Panstruga R."/>
            <person name="Fei Z."/>
            <person name="Rose J.K."/>
            <person name="Zamir D."/>
            <person name="Carrari F."/>
            <person name="Giovannoni J.J."/>
            <person name="Weigel D."/>
            <person name="Usadel B."/>
            <person name="Fernie A.R."/>
        </authorList>
    </citation>
    <scope>NUCLEOTIDE SEQUENCE [LARGE SCALE GENOMIC DNA]</scope>
    <source>
        <strain evidence="1">cv. LA0716</strain>
    </source>
</reference>
<dbReference type="GeneID" id="107016555"/>
<accession>A0ABM1GKT1</accession>
<name>A0ABM1GKT1_SOLPN</name>
<protein>
    <submittedName>
        <fullName evidence="2">Uncharacterized protein LOC107016555</fullName>
    </submittedName>
</protein>